<dbReference type="OrthoDB" id="4310724at2759"/>
<sequence length="636" mass="72893">MKKSLVIVEVKELIMDSPKWKSVPTDMSDLTMEDLEMFGGLEELNSTDYKIVRPNSKRKTKKRKKENCNNSKKKNVKKMKLKSDVDLLEDEIDENNEIDVSAWGDYLHDSLLKGLRRLNFKKPTKIQELTIPAAMRGNQDILGAAETGSGKTLAFGIPILNNIICIKERKKEKEEEKDEKLSKPLYCLILTPTRELAIQIKKHLQAVCKFTDIMISVLVGGMAPEKQKRILKKCPEIIVATPGRLWEMIEEGESHVSEVSNVRYLVIDETDRMVEKGHFAELTQILSVINGNPNGKRQTFVFSATLTMIHDLPTRLMFKKKKVKPLQTKKKLESIINLIGMKNPKIIDITKKTAVVDTLTETQIMCSNEEKDSYLYYFLLMHRGRTLVFCNSIDCVRRLRNVFELLDCHPLPLHGSMHQRQRLKNLEKFEQSNNGILLATDVAARGLDIKGIEHVIHFQVPRTAETYVHRSGRTARAENEGLSLLLIEPQDGIHYKKICKTLNKEQTIPPFPVNHKIFKLVKDRVTLARSIDKLEHRQNRLNAQNRWFENAAKEMDVDIDENLLHDLGDEQEKAGKSRQIKAMRNQLKSMLSKPIESKILTGCFPTKSGKLISSNIYSPQKAVTVVKKKMLKKQNK</sequence>
<reference evidence="8" key="1">
    <citation type="submission" date="2020-08" db="EMBL/GenBank/DDBJ databases">
        <title>Multicomponent nature underlies the extraordinary mechanical properties of spider dragline silk.</title>
        <authorList>
            <person name="Kono N."/>
            <person name="Nakamura H."/>
            <person name="Mori M."/>
            <person name="Yoshida Y."/>
            <person name="Ohtoshi R."/>
            <person name="Malay A.D."/>
            <person name="Moran D.A.P."/>
            <person name="Tomita M."/>
            <person name="Numata K."/>
            <person name="Arakawa K."/>
        </authorList>
    </citation>
    <scope>NUCLEOTIDE SEQUENCE</scope>
</reference>
<gene>
    <name evidence="8" type="primary">DDX24</name>
    <name evidence="8" type="ORF">NPIL_489301</name>
</gene>
<evidence type="ECO:0000256" key="4">
    <source>
        <dbReference type="ARBA" id="ARBA00022884"/>
    </source>
</evidence>
<dbReference type="SUPFAM" id="SSF52540">
    <property type="entry name" value="P-loop containing nucleoside triphosphate hydrolases"/>
    <property type="match status" value="1"/>
</dbReference>
<dbReference type="AlphaFoldDB" id="A0A8X6UNF2"/>
<dbReference type="EC" id="3.6.4.13" evidence="5"/>
<comment type="domain">
    <text evidence="5">The Q motif is unique to and characteristic of the DEAD box family of RNA helicases and controls ATP binding and hydrolysis.</text>
</comment>
<dbReference type="SMART" id="SM00487">
    <property type="entry name" value="DEXDc"/>
    <property type="match status" value="1"/>
</dbReference>
<dbReference type="PROSITE" id="PS51194">
    <property type="entry name" value="HELICASE_CTER"/>
    <property type="match status" value="1"/>
</dbReference>
<dbReference type="Proteomes" id="UP000887013">
    <property type="component" value="Unassembled WGS sequence"/>
</dbReference>
<keyword evidence="1 5" id="KW-0547">Nucleotide-binding</keyword>
<dbReference type="Gene3D" id="3.40.50.300">
    <property type="entry name" value="P-loop containing nucleotide triphosphate hydrolases"/>
    <property type="match status" value="2"/>
</dbReference>
<dbReference type="GO" id="GO:0003724">
    <property type="term" value="F:RNA helicase activity"/>
    <property type="evidence" value="ECO:0007669"/>
    <property type="project" value="UniProtKB-EC"/>
</dbReference>
<keyword evidence="2 5" id="KW-0378">Hydrolase</keyword>
<comment type="catalytic activity">
    <reaction evidence="5">
        <text>ATP + H2O = ADP + phosphate + H(+)</text>
        <dbReference type="Rhea" id="RHEA:13065"/>
        <dbReference type="ChEBI" id="CHEBI:15377"/>
        <dbReference type="ChEBI" id="CHEBI:15378"/>
        <dbReference type="ChEBI" id="CHEBI:30616"/>
        <dbReference type="ChEBI" id="CHEBI:43474"/>
        <dbReference type="ChEBI" id="CHEBI:456216"/>
        <dbReference type="EC" id="3.6.4.13"/>
    </reaction>
</comment>
<dbReference type="Pfam" id="PF00271">
    <property type="entry name" value="Helicase_C"/>
    <property type="match status" value="1"/>
</dbReference>
<dbReference type="InterPro" id="IPR001650">
    <property type="entry name" value="Helicase_C-like"/>
</dbReference>
<feature type="domain" description="Helicase C-terminal" evidence="7">
    <location>
        <begin position="374"/>
        <end position="519"/>
    </location>
</feature>
<keyword evidence="3 5" id="KW-0067">ATP-binding</keyword>
<evidence type="ECO:0000256" key="5">
    <source>
        <dbReference type="RuleBase" id="RU365068"/>
    </source>
</evidence>
<keyword evidence="4 5" id="KW-0694">RNA-binding</keyword>
<evidence type="ECO:0000256" key="1">
    <source>
        <dbReference type="ARBA" id="ARBA00022741"/>
    </source>
</evidence>
<feature type="domain" description="Helicase ATP-binding" evidence="6">
    <location>
        <begin position="132"/>
        <end position="324"/>
    </location>
</feature>
<evidence type="ECO:0000313" key="8">
    <source>
        <dbReference type="EMBL" id="GFU31937.1"/>
    </source>
</evidence>
<dbReference type="InterPro" id="IPR011545">
    <property type="entry name" value="DEAD/DEAH_box_helicase_dom"/>
</dbReference>
<keyword evidence="5 8" id="KW-0347">Helicase</keyword>
<comment type="caution">
    <text evidence="8">The sequence shown here is derived from an EMBL/GenBank/DDBJ whole genome shotgun (WGS) entry which is preliminary data.</text>
</comment>
<dbReference type="SMART" id="SM00490">
    <property type="entry name" value="HELICc"/>
    <property type="match status" value="1"/>
</dbReference>
<keyword evidence="9" id="KW-1185">Reference proteome</keyword>
<dbReference type="GO" id="GO:0016787">
    <property type="term" value="F:hydrolase activity"/>
    <property type="evidence" value="ECO:0007669"/>
    <property type="project" value="UniProtKB-KW"/>
</dbReference>
<dbReference type="CDD" id="cd18787">
    <property type="entry name" value="SF2_C_DEAD"/>
    <property type="match status" value="1"/>
</dbReference>
<evidence type="ECO:0000259" key="6">
    <source>
        <dbReference type="PROSITE" id="PS51192"/>
    </source>
</evidence>
<name>A0A8X6UNF2_NEPPI</name>
<organism evidence="8 9">
    <name type="scientific">Nephila pilipes</name>
    <name type="common">Giant wood spider</name>
    <name type="synonym">Nephila maculata</name>
    <dbReference type="NCBI Taxonomy" id="299642"/>
    <lineage>
        <taxon>Eukaryota</taxon>
        <taxon>Metazoa</taxon>
        <taxon>Ecdysozoa</taxon>
        <taxon>Arthropoda</taxon>
        <taxon>Chelicerata</taxon>
        <taxon>Arachnida</taxon>
        <taxon>Araneae</taxon>
        <taxon>Araneomorphae</taxon>
        <taxon>Entelegynae</taxon>
        <taxon>Araneoidea</taxon>
        <taxon>Nephilidae</taxon>
        <taxon>Nephila</taxon>
    </lineage>
</organism>
<dbReference type="PROSITE" id="PS51192">
    <property type="entry name" value="HELICASE_ATP_BIND_1"/>
    <property type="match status" value="1"/>
</dbReference>
<evidence type="ECO:0000313" key="9">
    <source>
        <dbReference type="Proteomes" id="UP000887013"/>
    </source>
</evidence>
<accession>A0A8X6UNF2</accession>
<dbReference type="InterPro" id="IPR014001">
    <property type="entry name" value="Helicase_ATP-bd"/>
</dbReference>
<dbReference type="EMBL" id="BMAW01129784">
    <property type="protein sequence ID" value="GFU31937.1"/>
    <property type="molecule type" value="Genomic_DNA"/>
</dbReference>
<dbReference type="GO" id="GO:0003723">
    <property type="term" value="F:RNA binding"/>
    <property type="evidence" value="ECO:0007669"/>
    <property type="project" value="UniProtKB-UniRule"/>
</dbReference>
<dbReference type="Pfam" id="PF00270">
    <property type="entry name" value="DEAD"/>
    <property type="match status" value="1"/>
</dbReference>
<proteinExistence type="inferred from homology"/>
<comment type="similarity">
    <text evidence="5">Belongs to the DEAD box helicase family.</text>
</comment>
<protein>
    <recommendedName>
        <fullName evidence="5">ATP-dependent RNA helicase</fullName>
        <ecNumber evidence="5">3.6.4.13</ecNumber>
    </recommendedName>
</protein>
<dbReference type="InterPro" id="IPR027417">
    <property type="entry name" value="P-loop_NTPase"/>
</dbReference>
<evidence type="ECO:0000259" key="7">
    <source>
        <dbReference type="PROSITE" id="PS51194"/>
    </source>
</evidence>
<evidence type="ECO:0000256" key="3">
    <source>
        <dbReference type="ARBA" id="ARBA00022840"/>
    </source>
</evidence>
<comment type="function">
    <text evidence="5">RNA helicase.</text>
</comment>
<dbReference type="PANTHER" id="PTHR24031">
    <property type="entry name" value="RNA HELICASE"/>
    <property type="match status" value="1"/>
</dbReference>
<evidence type="ECO:0000256" key="2">
    <source>
        <dbReference type="ARBA" id="ARBA00022801"/>
    </source>
</evidence>
<dbReference type="GO" id="GO:0005524">
    <property type="term" value="F:ATP binding"/>
    <property type="evidence" value="ECO:0007669"/>
    <property type="project" value="UniProtKB-UniRule"/>
</dbReference>
<dbReference type="CDD" id="cd17946">
    <property type="entry name" value="DEADc_DDX24"/>
    <property type="match status" value="1"/>
</dbReference>